<evidence type="ECO:0000313" key="3">
    <source>
        <dbReference type="Proteomes" id="UP001147752"/>
    </source>
</evidence>
<reference evidence="2" key="2">
    <citation type="journal article" date="2023" name="IMA Fungus">
        <title>Comparative genomic study of the Penicillium genus elucidates a diverse pangenome and 15 lateral gene transfer events.</title>
        <authorList>
            <person name="Petersen C."/>
            <person name="Sorensen T."/>
            <person name="Nielsen M.R."/>
            <person name="Sondergaard T.E."/>
            <person name="Sorensen J.L."/>
            <person name="Fitzpatrick D.A."/>
            <person name="Frisvad J.C."/>
            <person name="Nielsen K.L."/>
        </authorList>
    </citation>
    <scope>NUCLEOTIDE SEQUENCE</scope>
    <source>
        <strain evidence="2">IBT 3081</strain>
    </source>
</reference>
<dbReference type="GeneID" id="81467589"/>
<name>A0A9W9RBZ2_9EURO</name>
<protein>
    <submittedName>
        <fullName evidence="2">Uncharacterized protein</fullName>
    </submittedName>
</protein>
<organism evidence="2 3">
    <name type="scientific">Penicillium concentricum</name>
    <dbReference type="NCBI Taxonomy" id="293559"/>
    <lineage>
        <taxon>Eukaryota</taxon>
        <taxon>Fungi</taxon>
        <taxon>Dikarya</taxon>
        <taxon>Ascomycota</taxon>
        <taxon>Pezizomycotina</taxon>
        <taxon>Eurotiomycetes</taxon>
        <taxon>Eurotiomycetidae</taxon>
        <taxon>Eurotiales</taxon>
        <taxon>Aspergillaceae</taxon>
        <taxon>Penicillium</taxon>
    </lineage>
</organism>
<evidence type="ECO:0000313" key="2">
    <source>
        <dbReference type="EMBL" id="KAJ5356074.1"/>
    </source>
</evidence>
<accession>A0A9W9RBZ2</accession>
<evidence type="ECO:0000256" key="1">
    <source>
        <dbReference type="SAM" id="MobiDB-lite"/>
    </source>
</evidence>
<keyword evidence="3" id="KW-1185">Reference proteome</keyword>
<dbReference type="Proteomes" id="UP001147752">
    <property type="component" value="Unassembled WGS sequence"/>
</dbReference>
<proteinExistence type="predicted"/>
<sequence>MKPQTYHFYGYSILKPMFISLKKHGFKTLERGWDTSWDMKVTTYNNIVEEHSIEVGLAGLVGSINIDEAKLFYNTEEGTLEERLDTLKEGQVKYLELPLSQPNTPSLTPSPLVDEGGSDRGRDIIRYTTPLLNPARLDPLEVLRPTQIPDTSNIRRSPRSTKGRSPERYHDLKWKKYGEPDRDRGAQCAMVGLVISGGSQCIIEGLVGNSPFRVGFAMSSTEIGPK</sequence>
<feature type="region of interest" description="Disordered" evidence="1">
    <location>
        <begin position="146"/>
        <end position="170"/>
    </location>
</feature>
<reference evidence="2" key="1">
    <citation type="submission" date="2022-12" db="EMBL/GenBank/DDBJ databases">
        <authorList>
            <person name="Petersen C."/>
        </authorList>
    </citation>
    <scope>NUCLEOTIDE SEQUENCE</scope>
    <source>
        <strain evidence="2">IBT 3081</strain>
    </source>
</reference>
<feature type="compositionally biased region" description="Polar residues" evidence="1">
    <location>
        <begin position="100"/>
        <end position="109"/>
    </location>
</feature>
<gene>
    <name evidence="2" type="ORF">N7517_010683</name>
</gene>
<comment type="caution">
    <text evidence="2">The sequence shown here is derived from an EMBL/GenBank/DDBJ whole genome shotgun (WGS) entry which is preliminary data.</text>
</comment>
<dbReference type="RefSeq" id="XP_056574221.1">
    <property type="nucleotide sequence ID" value="XM_056728406.1"/>
</dbReference>
<dbReference type="EMBL" id="JAPZBT010000006">
    <property type="protein sequence ID" value="KAJ5356074.1"/>
    <property type="molecule type" value="Genomic_DNA"/>
</dbReference>
<feature type="region of interest" description="Disordered" evidence="1">
    <location>
        <begin position="99"/>
        <end position="119"/>
    </location>
</feature>
<dbReference type="AlphaFoldDB" id="A0A9W9RBZ2"/>